<name>A0A3S2X274_9BACI</name>
<dbReference type="Gene3D" id="3.40.50.2000">
    <property type="entry name" value="Glycogen Phosphorylase B"/>
    <property type="match status" value="2"/>
</dbReference>
<evidence type="ECO:0000256" key="1">
    <source>
        <dbReference type="ARBA" id="ARBA00022679"/>
    </source>
</evidence>
<dbReference type="PANTHER" id="PTHR46401">
    <property type="entry name" value="GLYCOSYLTRANSFERASE WBBK-RELATED"/>
    <property type="match status" value="1"/>
</dbReference>
<dbReference type="Proteomes" id="UP000288024">
    <property type="component" value="Unassembled WGS sequence"/>
</dbReference>
<dbReference type="AlphaFoldDB" id="A0A3S2X274"/>
<sequence length="384" mass="45069">MIYEENVDNNFIKGVYNFSPYIYYSNEQLMKDCCLIPYMFHKYLGYRAVIVTARKEEYTYLDILKGLNLEILKTPSDLDEWIRLCCDFISENYKKIDVMFCFGAYPAHSDMVSHYKRLRPDGKVILKLDANIYWVDRIPFKDEKFRIFLGKCDVITVESKKLKQHLSKKWPYKIDYVPNGTPGLTTNRRIDFTEKENTILTVGRIGTEQKANEILMESFRRIANSLPQWKVKLIGSIEESFKPYIDNFFKRYPYLKERIIFTGKILDKDILEDEYRKAKIFALTSILEGGTPNVWIEAARNGCYIICSEIDAVDEATNWGKCGKSFGINNVIQLSNILLEVCNDESYFARGCYDIQDYQDRFFNYEKMVYKLDHLVNMPAGVII</sequence>
<dbReference type="SUPFAM" id="SSF53756">
    <property type="entry name" value="UDP-Glycosyltransferase/glycogen phosphorylase"/>
    <property type="match status" value="1"/>
</dbReference>
<evidence type="ECO:0000313" key="3">
    <source>
        <dbReference type="Proteomes" id="UP000288024"/>
    </source>
</evidence>
<dbReference type="CDD" id="cd03801">
    <property type="entry name" value="GT4_PimA-like"/>
    <property type="match status" value="1"/>
</dbReference>
<dbReference type="GO" id="GO:0009103">
    <property type="term" value="P:lipopolysaccharide biosynthetic process"/>
    <property type="evidence" value="ECO:0007669"/>
    <property type="project" value="TreeGrafter"/>
</dbReference>
<organism evidence="2 3">
    <name type="scientific">Niallia taxi</name>
    <dbReference type="NCBI Taxonomy" id="2499688"/>
    <lineage>
        <taxon>Bacteria</taxon>
        <taxon>Bacillati</taxon>
        <taxon>Bacillota</taxon>
        <taxon>Bacilli</taxon>
        <taxon>Bacillales</taxon>
        <taxon>Bacillaceae</taxon>
        <taxon>Niallia</taxon>
    </lineage>
</organism>
<proteinExistence type="predicted"/>
<dbReference type="RefSeq" id="WP_127738840.1">
    <property type="nucleotide sequence ID" value="NZ_RZTZ01000005.1"/>
</dbReference>
<dbReference type="PANTHER" id="PTHR46401:SF2">
    <property type="entry name" value="GLYCOSYLTRANSFERASE WBBK-RELATED"/>
    <property type="match status" value="1"/>
</dbReference>
<protein>
    <submittedName>
        <fullName evidence="2">Glycosyltransferase</fullName>
    </submittedName>
</protein>
<dbReference type="GO" id="GO:0016757">
    <property type="term" value="F:glycosyltransferase activity"/>
    <property type="evidence" value="ECO:0007669"/>
    <property type="project" value="TreeGrafter"/>
</dbReference>
<keyword evidence="1 2" id="KW-0808">Transferase</keyword>
<evidence type="ECO:0000313" key="2">
    <source>
        <dbReference type="EMBL" id="RVT61384.1"/>
    </source>
</evidence>
<gene>
    <name evidence="2" type="ORF">EM808_14070</name>
</gene>
<reference evidence="2 3" key="1">
    <citation type="submission" date="2019-01" db="EMBL/GenBank/DDBJ databases">
        <title>Bacillus sp. M5HDSG1-1, whole genome shotgun sequence.</title>
        <authorList>
            <person name="Tuo L."/>
        </authorList>
    </citation>
    <scope>NUCLEOTIDE SEQUENCE [LARGE SCALE GENOMIC DNA]</scope>
    <source>
        <strain evidence="2 3">M5HDSG1-1</strain>
    </source>
</reference>
<dbReference type="EMBL" id="RZTZ01000005">
    <property type="protein sequence ID" value="RVT61384.1"/>
    <property type="molecule type" value="Genomic_DNA"/>
</dbReference>
<keyword evidence="3" id="KW-1185">Reference proteome</keyword>
<comment type="caution">
    <text evidence="2">The sequence shown here is derived from an EMBL/GenBank/DDBJ whole genome shotgun (WGS) entry which is preliminary data.</text>
</comment>
<dbReference type="Pfam" id="PF13692">
    <property type="entry name" value="Glyco_trans_1_4"/>
    <property type="match status" value="1"/>
</dbReference>
<accession>A0A3S2X274</accession>